<reference evidence="12 13" key="1">
    <citation type="submission" date="2024-04" db="EMBL/GenBank/DDBJ databases">
        <authorList>
            <person name="Waldvogel A.-M."/>
            <person name="Schoenle A."/>
        </authorList>
    </citation>
    <scope>NUCLEOTIDE SEQUENCE [LARGE SCALE GENOMIC DNA]</scope>
</reference>
<dbReference type="GO" id="GO:0007204">
    <property type="term" value="P:positive regulation of cytosolic calcium ion concentration"/>
    <property type="evidence" value="ECO:0007669"/>
    <property type="project" value="TreeGrafter"/>
</dbReference>
<dbReference type="GO" id="GO:0016493">
    <property type="term" value="F:C-C chemokine receptor activity"/>
    <property type="evidence" value="ECO:0007669"/>
    <property type="project" value="TreeGrafter"/>
</dbReference>
<gene>
    <name evidence="12" type="ORF">KC01_LOCUS11585</name>
</gene>
<evidence type="ECO:0000313" key="13">
    <source>
        <dbReference type="Proteomes" id="UP001497482"/>
    </source>
</evidence>
<dbReference type="Gene3D" id="1.20.1070.10">
    <property type="entry name" value="Rhodopsin 7-helix transmembrane proteins"/>
    <property type="match status" value="1"/>
</dbReference>
<feature type="transmembrane region" description="Helical" evidence="10">
    <location>
        <begin position="259"/>
        <end position="282"/>
    </location>
</feature>
<proteinExistence type="predicted"/>
<feature type="transmembrane region" description="Helical" evidence="10">
    <location>
        <begin position="306"/>
        <end position="326"/>
    </location>
</feature>
<keyword evidence="2" id="KW-1003">Cell membrane</keyword>
<sequence>MDHTEAPDPETWSTPWLTPWSDPWSGSGSGPTEDYELLFCDRSPVRSFRTALEPALFWTVAAVGLMGNLLVLWVYLCRGRGLCKGRGLTHLYLLHLCAADLLFLLTLPLWAQSGTAGWIYGEALCKATTAVYKVNLFSVSLFLACISVDRYVVIVHPTVALNSQMRRQRWARIVSVSMWLLAVILAAPELAFTTVIEQDGLMTCRTLFPAYWGRIVKATVLSLQVAVGFFLPLVVMAVCYAVIGRRLLLTRTFHKHRPLVVVMAIVLVFIVTQLPHSCVLIAEIWDAHSAALTDCETRKVLDKAGLVLRALAYSHPALNPFLYALIGRRFRQEVSMLLQRSGFRKKVFLSKPRPRTLSDCDTSQGLSL</sequence>
<feature type="transmembrane region" description="Helical" evidence="10">
    <location>
        <begin position="173"/>
        <end position="195"/>
    </location>
</feature>
<keyword evidence="4 10" id="KW-1133">Transmembrane helix</keyword>
<feature type="transmembrane region" description="Helical" evidence="10">
    <location>
        <begin position="55"/>
        <end position="76"/>
    </location>
</feature>
<protein>
    <recommendedName>
        <fullName evidence="11">G-protein coupled receptors family 1 profile domain-containing protein</fullName>
    </recommendedName>
</protein>
<dbReference type="InterPro" id="IPR050119">
    <property type="entry name" value="CCR1-9-like"/>
</dbReference>
<evidence type="ECO:0000256" key="2">
    <source>
        <dbReference type="ARBA" id="ARBA00022475"/>
    </source>
</evidence>
<dbReference type="PRINTS" id="PR01558">
    <property type="entry name" value="CHEMOKINER11"/>
</dbReference>
<dbReference type="InterPro" id="IPR017452">
    <property type="entry name" value="GPCR_Rhodpsn_7TM"/>
</dbReference>
<dbReference type="SUPFAM" id="SSF81321">
    <property type="entry name" value="Family A G protein-coupled receptor-like"/>
    <property type="match status" value="1"/>
</dbReference>
<dbReference type="EMBL" id="OZ035836">
    <property type="protein sequence ID" value="CAL1580782.1"/>
    <property type="molecule type" value="Genomic_DNA"/>
</dbReference>
<dbReference type="GO" id="GO:0006955">
    <property type="term" value="P:immune response"/>
    <property type="evidence" value="ECO:0007669"/>
    <property type="project" value="TreeGrafter"/>
</dbReference>
<comment type="subcellular location">
    <subcellularLocation>
        <location evidence="1">Cell membrane</location>
        <topology evidence="1">Multi-pass membrane protein</topology>
    </subcellularLocation>
</comment>
<dbReference type="PANTHER" id="PTHR10489:SF664">
    <property type="entry name" value="C-C CHEMOKINE RECEPTOR TYPE 9"/>
    <property type="match status" value="1"/>
</dbReference>
<organism evidence="12 13">
    <name type="scientific">Knipowitschia caucasica</name>
    <name type="common">Caucasian dwarf goby</name>
    <name type="synonym">Pomatoschistus caucasicus</name>
    <dbReference type="NCBI Taxonomy" id="637954"/>
    <lineage>
        <taxon>Eukaryota</taxon>
        <taxon>Metazoa</taxon>
        <taxon>Chordata</taxon>
        <taxon>Craniata</taxon>
        <taxon>Vertebrata</taxon>
        <taxon>Euteleostomi</taxon>
        <taxon>Actinopterygii</taxon>
        <taxon>Neopterygii</taxon>
        <taxon>Teleostei</taxon>
        <taxon>Neoteleostei</taxon>
        <taxon>Acanthomorphata</taxon>
        <taxon>Gobiaria</taxon>
        <taxon>Gobiiformes</taxon>
        <taxon>Gobioidei</taxon>
        <taxon>Gobiidae</taxon>
        <taxon>Gobiinae</taxon>
        <taxon>Knipowitschia</taxon>
    </lineage>
</organism>
<keyword evidence="13" id="KW-1185">Reference proteome</keyword>
<dbReference type="GO" id="GO:0005044">
    <property type="term" value="F:scavenger receptor activity"/>
    <property type="evidence" value="ECO:0007669"/>
    <property type="project" value="InterPro"/>
</dbReference>
<evidence type="ECO:0000256" key="4">
    <source>
        <dbReference type="ARBA" id="ARBA00022989"/>
    </source>
</evidence>
<dbReference type="GO" id="GO:0060326">
    <property type="term" value="P:cell chemotaxis"/>
    <property type="evidence" value="ECO:0007669"/>
    <property type="project" value="TreeGrafter"/>
</dbReference>
<feature type="domain" description="G-protein coupled receptors family 1 profile" evidence="11">
    <location>
        <begin position="67"/>
        <end position="323"/>
    </location>
</feature>
<evidence type="ECO:0000256" key="1">
    <source>
        <dbReference type="ARBA" id="ARBA00004651"/>
    </source>
</evidence>
<keyword evidence="8" id="KW-0807">Transducer</keyword>
<evidence type="ECO:0000256" key="7">
    <source>
        <dbReference type="ARBA" id="ARBA00023170"/>
    </source>
</evidence>
<keyword evidence="5" id="KW-0297">G-protein coupled receptor</keyword>
<keyword evidence="6 10" id="KW-0472">Membrane</keyword>
<evidence type="ECO:0000256" key="5">
    <source>
        <dbReference type="ARBA" id="ARBA00023040"/>
    </source>
</evidence>
<evidence type="ECO:0000256" key="9">
    <source>
        <dbReference type="SAM" id="MobiDB-lite"/>
    </source>
</evidence>
<dbReference type="GO" id="GO:0009897">
    <property type="term" value="C:external side of plasma membrane"/>
    <property type="evidence" value="ECO:0007669"/>
    <property type="project" value="TreeGrafter"/>
</dbReference>
<evidence type="ECO:0000256" key="3">
    <source>
        <dbReference type="ARBA" id="ARBA00022692"/>
    </source>
</evidence>
<feature type="transmembrane region" description="Helical" evidence="10">
    <location>
        <begin position="88"/>
        <end position="110"/>
    </location>
</feature>
<keyword evidence="7" id="KW-0675">Receptor</keyword>
<dbReference type="InterPro" id="IPR000276">
    <property type="entry name" value="GPCR_Rhodpsn"/>
</dbReference>
<feature type="transmembrane region" description="Helical" evidence="10">
    <location>
        <begin position="130"/>
        <end position="152"/>
    </location>
</feature>
<evidence type="ECO:0000256" key="10">
    <source>
        <dbReference type="SAM" id="Phobius"/>
    </source>
</evidence>
<dbReference type="PROSITE" id="PS50262">
    <property type="entry name" value="G_PROTEIN_RECEP_F1_2"/>
    <property type="match status" value="1"/>
</dbReference>
<dbReference type="InterPro" id="IPR000355">
    <property type="entry name" value="Chemokine_rcpt"/>
</dbReference>
<name>A0AAV2JZ55_KNICA</name>
<feature type="transmembrane region" description="Helical" evidence="10">
    <location>
        <begin position="215"/>
        <end position="243"/>
    </location>
</feature>
<evidence type="ECO:0000313" key="12">
    <source>
        <dbReference type="EMBL" id="CAL1580782.1"/>
    </source>
</evidence>
<dbReference type="Proteomes" id="UP001497482">
    <property type="component" value="Chromosome 14"/>
</dbReference>
<evidence type="ECO:0000259" key="11">
    <source>
        <dbReference type="PROSITE" id="PS50262"/>
    </source>
</evidence>
<dbReference type="InterPro" id="IPR005383">
    <property type="entry name" value="ACKR4"/>
</dbReference>
<dbReference type="AlphaFoldDB" id="A0AAV2JZ55"/>
<dbReference type="PRINTS" id="PR00657">
    <property type="entry name" value="CCCHEMOKINER"/>
</dbReference>
<dbReference type="PRINTS" id="PR00237">
    <property type="entry name" value="GPCRRHODOPSN"/>
</dbReference>
<feature type="region of interest" description="Disordered" evidence="9">
    <location>
        <begin position="1"/>
        <end position="28"/>
    </location>
</feature>
<dbReference type="GO" id="GO:0019957">
    <property type="term" value="F:C-C chemokine binding"/>
    <property type="evidence" value="ECO:0007669"/>
    <property type="project" value="TreeGrafter"/>
</dbReference>
<accession>A0AAV2JZ55</accession>
<evidence type="ECO:0000256" key="6">
    <source>
        <dbReference type="ARBA" id="ARBA00023136"/>
    </source>
</evidence>
<evidence type="ECO:0000256" key="8">
    <source>
        <dbReference type="ARBA" id="ARBA00023224"/>
    </source>
</evidence>
<dbReference type="GO" id="GO:0019722">
    <property type="term" value="P:calcium-mediated signaling"/>
    <property type="evidence" value="ECO:0007669"/>
    <property type="project" value="TreeGrafter"/>
</dbReference>
<dbReference type="Pfam" id="PF00001">
    <property type="entry name" value="7tm_1"/>
    <property type="match status" value="1"/>
</dbReference>
<keyword evidence="3 10" id="KW-0812">Transmembrane</keyword>
<dbReference type="PANTHER" id="PTHR10489">
    <property type="entry name" value="CELL ADHESION MOLECULE"/>
    <property type="match status" value="1"/>
</dbReference>